<sequence length="320" mass="35173">MRNWFNALPPYLQASIFGVIAAIMAAIFSVIVRMATHELDPLQVVFFRNFFGLMFIAPIALRSGVTRLKTKRLPMFVFRAFLSMGAMSCWFSALAYLPLAEATTLNFTVPLFGTILAAIFLGEQIRKYRVAALLAGFAGVLIIIRPGAETMQLASLLPIIAALCMASAGLTIKSLSKTENSTTIVLYMMVLMTPMTLIPALFVWQTPSLETLGLMALGAFVANITQICNTNAFRIYDYSFVVGFNYLRLPFVVLIAFVMFGEVPEIWLLPGAGLIVGSALYIARREAKLAREAKRINRSPLPTASDLDPPPARDTTHTTT</sequence>
<keyword evidence="4 7" id="KW-1133">Transmembrane helix</keyword>
<feature type="transmembrane region" description="Helical" evidence="7">
    <location>
        <begin position="240"/>
        <end position="260"/>
    </location>
</feature>
<feature type="transmembrane region" description="Helical" evidence="7">
    <location>
        <begin position="128"/>
        <end position="147"/>
    </location>
</feature>
<feature type="transmembrane region" description="Helical" evidence="7">
    <location>
        <begin position="76"/>
        <end position="97"/>
    </location>
</feature>
<keyword evidence="5 7" id="KW-0472">Membrane</keyword>
<comment type="subcellular location">
    <subcellularLocation>
        <location evidence="1">Membrane</location>
        <topology evidence="1">Multi-pass membrane protein</topology>
    </subcellularLocation>
</comment>
<feature type="transmembrane region" description="Helical" evidence="7">
    <location>
        <begin position="44"/>
        <end position="64"/>
    </location>
</feature>
<dbReference type="GO" id="GO:0016020">
    <property type="term" value="C:membrane"/>
    <property type="evidence" value="ECO:0007669"/>
    <property type="project" value="UniProtKB-SubCell"/>
</dbReference>
<evidence type="ECO:0000259" key="8">
    <source>
        <dbReference type="Pfam" id="PF00892"/>
    </source>
</evidence>
<keyword evidence="10" id="KW-1185">Reference proteome</keyword>
<dbReference type="PANTHER" id="PTHR22911">
    <property type="entry name" value="ACYL-MALONYL CONDENSING ENZYME-RELATED"/>
    <property type="match status" value="1"/>
</dbReference>
<dbReference type="SUPFAM" id="SSF103481">
    <property type="entry name" value="Multidrug resistance efflux transporter EmrE"/>
    <property type="match status" value="2"/>
</dbReference>
<dbReference type="PANTHER" id="PTHR22911:SF6">
    <property type="entry name" value="SOLUTE CARRIER FAMILY 35 MEMBER G1"/>
    <property type="match status" value="1"/>
</dbReference>
<dbReference type="InterPro" id="IPR000620">
    <property type="entry name" value="EamA_dom"/>
</dbReference>
<dbReference type="OrthoDB" id="9812899at2"/>
<feature type="domain" description="EamA" evidence="8">
    <location>
        <begin position="15"/>
        <end position="144"/>
    </location>
</feature>
<evidence type="ECO:0000313" key="9">
    <source>
        <dbReference type="EMBL" id="OSQ49037.1"/>
    </source>
</evidence>
<evidence type="ECO:0000256" key="5">
    <source>
        <dbReference type="ARBA" id="ARBA00023136"/>
    </source>
</evidence>
<feature type="transmembrane region" description="Helical" evidence="7">
    <location>
        <begin position="211"/>
        <end position="228"/>
    </location>
</feature>
<protein>
    <submittedName>
        <fullName evidence="9">RNA polymerase subunit sigma-54</fullName>
    </submittedName>
</protein>
<gene>
    <name evidence="9" type="ORF">TALK_05320</name>
</gene>
<dbReference type="RefSeq" id="WP_085616658.1">
    <property type="nucleotide sequence ID" value="NZ_CAXBPE010000021.1"/>
</dbReference>
<evidence type="ECO:0000256" key="2">
    <source>
        <dbReference type="ARBA" id="ARBA00009853"/>
    </source>
</evidence>
<name>A0A1Y2LDH1_9PROT</name>
<dbReference type="AlphaFoldDB" id="A0A1Y2LDH1"/>
<organism evidence="9 10">
    <name type="scientific">Thalassospira alkalitolerans</name>
    <dbReference type="NCBI Taxonomy" id="1293890"/>
    <lineage>
        <taxon>Bacteria</taxon>
        <taxon>Pseudomonadati</taxon>
        <taxon>Pseudomonadota</taxon>
        <taxon>Alphaproteobacteria</taxon>
        <taxon>Rhodospirillales</taxon>
        <taxon>Thalassospiraceae</taxon>
        <taxon>Thalassospira</taxon>
    </lineage>
</organism>
<feature type="transmembrane region" description="Helical" evidence="7">
    <location>
        <begin position="103"/>
        <end position="121"/>
    </location>
</feature>
<evidence type="ECO:0000313" key="10">
    <source>
        <dbReference type="Proteomes" id="UP000193396"/>
    </source>
</evidence>
<dbReference type="InterPro" id="IPR037185">
    <property type="entry name" value="EmrE-like"/>
</dbReference>
<keyword evidence="3 7" id="KW-0812">Transmembrane</keyword>
<proteinExistence type="inferred from homology"/>
<evidence type="ECO:0000256" key="3">
    <source>
        <dbReference type="ARBA" id="ARBA00022692"/>
    </source>
</evidence>
<dbReference type="Pfam" id="PF00892">
    <property type="entry name" value="EamA"/>
    <property type="match status" value="2"/>
</dbReference>
<feature type="transmembrane region" description="Helical" evidence="7">
    <location>
        <begin position="153"/>
        <end position="172"/>
    </location>
</feature>
<evidence type="ECO:0000256" key="1">
    <source>
        <dbReference type="ARBA" id="ARBA00004141"/>
    </source>
</evidence>
<evidence type="ECO:0000256" key="6">
    <source>
        <dbReference type="SAM" id="MobiDB-lite"/>
    </source>
</evidence>
<evidence type="ECO:0000256" key="4">
    <source>
        <dbReference type="ARBA" id="ARBA00022989"/>
    </source>
</evidence>
<feature type="transmembrane region" description="Helical" evidence="7">
    <location>
        <begin position="12"/>
        <end position="32"/>
    </location>
</feature>
<feature type="region of interest" description="Disordered" evidence="6">
    <location>
        <begin position="300"/>
        <end position="320"/>
    </location>
</feature>
<reference evidence="9 10" key="1">
    <citation type="submission" date="2014-03" db="EMBL/GenBank/DDBJ databases">
        <title>The draft genome sequence of Thalassospira alkalitolerans JCM 18968.</title>
        <authorList>
            <person name="Lai Q."/>
            <person name="Shao Z."/>
        </authorList>
    </citation>
    <scope>NUCLEOTIDE SEQUENCE [LARGE SCALE GENOMIC DNA]</scope>
    <source>
        <strain evidence="9 10">JCM 18968</strain>
    </source>
</reference>
<feature type="transmembrane region" description="Helical" evidence="7">
    <location>
        <begin position="184"/>
        <end position="205"/>
    </location>
</feature>
<dbReference type="Proteomes" id="UP000193396">
    <property type="component" value="Unassembled WGS sequence"/>
</dbReference>
<evidence type="ECO:0000256" key="7">
    <source>
        <dbReference type="SAM" id="Phobius"/>
    </source>
</evidence>
<comment type="similarity">
    <text evidence="2">Belongs to the drug/metabolite transporter (DMT) superfamily. 10 TMS drug/metabolite exporter (DME) (TC 2.A.7.3) family.</text>
</comment>
<feature type="domain" description="EamA" evidence="8">
    <location>
        <begin position="155"/>
        <end position="282"/>
    </location>
</feature>
<feature type="transmembrane region" description="Helical" evidence="7">
    <location>
        <begin position="266"/>
        <end position="283"/>
    </location>
</feature>
<dbReference type="EMBL" id="JFKB01000003">
    <property type="protein sequence ID" value="OSQ49037.1"/>
    <property type="molecule type" value="Genomic_DNA"/>
</dbReference>
<accession>A0A1Y2LDH1</accession>
<comment type="caution">
    <text evidence="9">The sequence shown here is derived from an EMBL/GenBank/DDBJ whole genome shotgun (WGS) entry which is preliminary data.</text>
</comment>